<dbReference type="STRING" id="314285.KT71_00130"/>
<keyword evidence="3" id="KW-0808">Transferase</keyword>
<dbReference type="PANTHER" id="PTHR33279:SF2">
    <property type="entry name" value="SULFUR CARRIER PROTEIN TUSA"/>
    <property type="match status" value="1"/>
</dbReference>
<sequence>MSSEQASHGGIGHDADARVDARGLRCPMPLLMAKRGLNALEVGQTLHLLSTDAGSRRDFEVFARQSGHEIVQTLDVDDEFHFVLRKS</sequence>
<comment type="caution">
    <text evidence="3">The sequence shown here is derived from an EMBL/GenBank/DDBJ whole genome shotgun (WGS) entry which is preliminary data.</text>
</comment>
<reference evidence="3 4" key="1">
    <citation type="journal article" date="2007" name="Proc. Natl. Acad. Sci. U.S.A.">
        <title>Characterization of a marine gammaproteobacterium capable of aerobic anoxygenic photosynthesis.</title>
        <authorList>
            <person name="Fuchs B.M."/>
            <person name="Spring S."/>
            <person name="Teeling H."/>
            <person name="Quast C."/>
            <person name="Wulf J."/>
            <person name="Schattenhofer M."/>
            <person name="Yan S."/>
            <person name="Ferriera S."/>
            <person name="Johnson J."/>
            <person name="Glockner F.O."/>
            <person name="Amann R."/>
        </authorList>
    </citation>
    <scope>NUCLEOTIDE SEQUENCE [LARGE SCALE GENOMIC DNA]</scope>
    <source>
        <strain evidence="3">KT71</strain>
    </source>
</reference>
<accession>A4A5P0</accession>
<dbReference type="PANTHER" id="PTHR33279">
    <property type="entry name" value="SULFUR CARRIER PROTEIN YEDF-RELATED"/>
    <property type="match status" value="1"/>
</dbReference>
<dbReference type="EC" id="2.8.1.-" evidence="3"/>
<dbReference type="HOGENOM" id="CLU_165255_5_1_6"/>
<dbReference type="CDD" id="cd00291">
    <property type="entry name" value="SirA_YedF_YeeD"/>
    <property type="match status" value="1"/>
</dbReference>
<dbReference type="Gene3D" id="3.30.110.40">
    <property type="entry name" value="TusA-like domain"/>
    <property type="match status" value="1"/>
</dbReference>
<dbReference type="Proteomes" id="UP000019205">
    <property type="component" value="Chromosome"/>
</dbReference>
<dbReference type="InterPro" id="IPR036868">
    <property type="entry name" value="TusA-like_sf"/>
</dbReference>
<gene>
    <name evidence="3" type="ORF">KT71_00130</name>
</gene>
<dbReference type="AlphaFoldDB" id="A4A5P0"/>
<dbReference type="SUPFAM" id="SSF64307">
    <property type="entry name" value="SirA-like"/>
    <property type="match status" value="1"/>
</dbReference>
<comment type="similarity">
    <text evidence="1">Belongs to the sulfur carrier protein TusA family.</text>
</comment>
<dbReference type="eggNOG" id="COG0425">
    <property type="taxonomic scope" value="Bacteria"/>
</dbReference>
<reference evidence="3 4" key="2">
    <citation type="journal article" date="2009" name="PLoS ONE">
        <title>The photosynthetic apparatus and its regulation in the aerobic gammaproteobacterium Congregibacter litoralis gen. nov., sp. nov.</title>
        <authorList>
            <person name="Spring S."/>
            <person name="Lunsdorf H."/>
            <person name="Fuchs B.M."/>
            <person name="Tindall B.J."/>
        </authorList>
    </citation>
    <scope>NUCLEOTIDE SEQUENCE [LARGE SCALE GENOMIC DNA]</scope>
    <source>
        <strain evidence="3">KT71</strain>
    </source>
</reference>
<keyword evidence="4" id="KW-1185">Reference proteome</keyword>
<evidence type="ECO:0000256" key="1">
    <source>
        <dbReference type="ARBA" id="ARBA00008984"/>
    </source>
</evidence>
<evidence type="ECO:0000313" key="4">
    <source>
        <dbReference type="Proteomes" id="UP000019205"/>
    </source>
</evidence>
<dbReference type="InterPro" id="IPR001455">
    <property type="entry name" value="TusA-like"/>
</dbReference>
<dbReference type="GO" id="GO:0016740">
    <property type="term" value="F:transferase activity"/>
    <property type="evidence" value="ECO:0007669"/>
    <property type="project" value="UniProtKB-KW"/>
</dbReference>
<dbReference type="PROSITE" id="PS01148">
    <property type="entry name" value="UPF0033"/>
    <property type="match status" value="1"/>
</dbReference>
<evidence type="ECO:0000313" key="3">
    <source>
        <dbReference type="EMBL" id="EAQ98337.2"/>
    </source>
</evidence>
<name>A4A5P0_9GAMM</name>
<protein>
    <submittedName>
        <fullName evidence="3">Putative redox protein, regulator of disulfide bond formation</fullName>
        <ecNumber evidence="3">2.8.1.-</ecNumber>
    </submittedName>
</protein>
<evidence type="ECO:0000259" key="2">
    <source>
        <dbReference type="PROSITE" id="PS01148"/>
    </source>
</evidence>
<dbReference type="Pfam" id="PF01206">
    <property type="entry name" value="TusA"/>
    <property type="match status" value="1"/>
</dbReference>
<organism evidence="3 4">
    <name type="scientific">Congregibacter litoralis KT71</name>
    <dbReference type="NCBI Taxonomy" id="314285"/>
    <lineage>
        <taxon>Bacteria</taxon>
        <taxon>Pseudomonadati</taxon>
        <taxon>Pseudomonadota</taxon>
        <taxon>Gammaproteobacteria</taxon>
        <taxon>Cellvibrionales</taxon>
        <taxon>Halieaceae</taxon>
        <taxon>Congregibacter</taxon>
    </lineage>
</organism>
<proteinExistence type="inferred from homology"/>
<feature type="domain" description="UPF0033" evidence="2">
    <location>
        <begin position="19"/>
        <end position="43"/>
    </location>
</feature>
<dbReference type="EMBL" id="AAOA02000002">
    <property type="protein sequence ID" value="EAQ98337.2"/>
    <property type="molecule type" value="Genomic_DNA"/>
</dbReference>